<reference evidence="4" key="1">
    <citation type="submission" date="2025-08" db="UniProtKB">
        <authorList>
            <consortium name="RefSeq"/>
        </authorList>
    </citation>
    <scope>IDENTIFICATION</scope>
    <source>
        <tissue evidence="4">Whole Larva</tissue>
    </source>
</reference>
<accession>A0ABM1N166</accession>
<dbReference type="RefSeq" id="XP_017780566.1">
    <property type="nucleotide sequence ID" value="XM_017925077.1"/>
</dbReference>
<sequence>MPPVRWKSSLFLPAVCMVIAVAAAMVSSSSALDSISMSDDGWRPIIGSSAQQYKVEEITQYRNPTNKKPETVKAEHKQKLETATKSTKVTSTQVAPSGLGKVGGHKPLLLIPTHGHPPIPLMHRPVKHKVYHHPNNNNNNKRQKPVRMQMPSYSSRDEVFVQAPSGNLGHFGFYNQKTRIPQSHAHIEFNHYPNQQDDLYQFIRNPIQQYVIPKHPIQNDVHYSFQTDEFTKHLVPPPFKYVKEKEKPKEEQKPYQFVPPPPPAPPAKQDPQTIEVQVTKEKLNVFHNQVPQNYNPQKEYEFKRPEFHHTLKAPVQIEYQTIKTPIEYQTVRTPIDYQTVRTPIEYQTVRSPIEYQTVKSVEYHTMKSVPVEYQTAKTQQKATYEVTEGKWPEVQQNFQYPYRQPFLPTPVKPEGVAPTLPTDNEVSTIYNAISKLNKQRATENPVYYNVKEVSTHYPIVGKLEVQEYPTRVHYKNKFEISEATTRKQYDVTTATTSTTTSTPAPTRAVQRQRRPGHRRRRPTSTTTEEAEVVTDIYDSMKTDYSAEVQTERSYRRRPTVNEVYDSSSEEVTERPLRRRPLRVRTTTTPVYEEEVVTSTYRPRQRRPRPTTVTTAEPTTTEEIPKNHKEYEEDLTPLKLTTEKEFPESFESHFQKTQQQSSTEDRYNYYTKPPRRPVRLEEVSEEAEEATTKVFDFEFLTPENEVEYTTSTTTTEAPREETTTEALTTTTTTTTTTPPPSTSSESVRTRVRGRPVKYESGTRPRFSVKDYRQRSTTSTTTTTTETPKPQVSEVVRMRFPLRSRRPLVTTPSEAEEGNTERSKFQPKEPRHSSSTQEPSTDRPFRAVNTRLRPFGRYKSTTEAPVSQKISIKPNIFNNLRRPTPISLKNRIMNKNRTTTSAPATTTENEISLEETNETDMSQRVESTIPYSVDTTTEFKKTFDFEPEEEILNDEDYMQSKMVSDLTSDAKNDYNRFRNVSPVSRNVPNYFTLATDDPILPIEAFFPNLKEKQQ</sequence>
<keyword evidence="3" id="KW-1185">Reference proteome</keyword>
<feature type="compositionally biased region" description="Low complexity" evidence="1">
    <location>
        <begin position="492"/>
        <end position="509"/>
    </location>
</feature>
<feature type="compositionally biased region" description="Low complexity" evidence="1">
    <location>
        <begin position="723"/>
        <end position="745"/>
    </location>
</feature>
<feature type="chain" id="PRO_5047275879" evidence="2">
    <location>
        <begin position="32"/>
        <end position="1012"/>
    </location>
</feature>
<feature type="signal peptide" evidence="2">
    <location>
        <begin position="1"/>
        <end position="31"/>
    </location>
</feature>
<evidence type="ECO:0000256" key="2">
    <source>
        <dbReference type="SAM" id="SignalP"/>
    </source>
</evidence>
<feature type="region of interest" description="Disordered" evidence="1">
    <location>
        <begin position="650"/>
        <end position="671"/>
    </location>
</feature>
<evidence type="ECO:0000313" key="4">
    <source>
        <dbReference type="RefSeq" id="XP_017780566.1"/>
    </source>
</evidence>
<feature type="region of interest" description="Disordered" evidence="1">
    <location>
        <begin position="593"/>
        <end position="622"/>
    </location>
</feature>
<feature type="compositionally biased region" description="Pro residues" evidence="1">
    <location>
        <begin position="257"/>
        <end position="268"/>
    </location>
</feature>
<feature type="compositionally biased region" description="Basic and acidic residues" evidence="1">
    <location>
        <begin position="755"/>
        <end position="772"/>
    </location>
</feature>
<feature type="compositionally biased region" description="Low complexity" evidence="1">
    <location>
        <begin position="774"/>
        <end position="785"/>
    </location>
</feature>
<proteinExistence type="predicted"/>
<evidence type="ECO:0000256" key="1">
    <source>
        <dbReference type="SAM" id="MobiDB-lite"/>
    </source>
</evidence>
<feature type="compositionally biased region" description="Basic and acidic residues" evidence="1">
    <location>
        <begin position="817"/>
        <end position="830"/>
    </location>
</feature>
<gene>
    <name evidence="4" type="primary">LOC108565549</name>
</gene>
<feature type="compositionally biased region" description="Basic residues" evidence="1">
    <location>
        <begin position="510"/>
        <end position="522"/>
    </location>
</feature>
<feature type="compositionally biased region" description="Low complexity" evidence="1">
    <location>
        <begin position="609"/>
        <end position="621"/>
    </location>
</feature>
<organism evidence="3 4">
    <name type="scientific">Nicrophorus vespilloides</name>
    <name type="common">Boreal carrion beetle</name>
    <dbReference type="NCBI Taxonomy" id="110193"/>
    <lineage>
        <taxon>Eukaryota</taxon>
        <taxon>Metazoa</taxon>
        <taxon>Ecdysozoa</taxon>
        <taxon>Arthropoda</taxon>
        <taxon>Hexapoda</taxon>
        <taxon>Insecta</taxon>
        <taxon>Pterygota</taxon>
        <taxon>Neoptera</taxon>
        <taxon>Endopterygota</taxon>
        <taxon>Coleoptera</taxon>
        <taxon>Polyphaga</taxon>
        <taxon>Staphyliniformia</taxon>
        <taxon>Silphidae</taxon>
        <taxon>Nicrophorinae</taxon>
        <taxon>Nicrophorus</taxon>
    </lineage>
</organism>
<dbReference type="GeneID" id="108565549"/>
<dbReference type="Proteomes" id="UP000695000">
    <property type="component" value="Unplaced"/>
</dbReference>
<feature type="region of interest" description="Disordered" evidence="1">
    <location>
        <begin position="491"/>
        <end position="528"/>
    </location>
</feature>
<protein>
    <submittedName>
        <fullName evidence="4">Proteoglycan 4-like</fullName>
    </submittedName>
</protein>
<evidence type="ECO:0000313" key="3">
    <source>
        <dbReference type="Proteomes" id="UP000695000"/>
    </source>
</evidence>
<feature type="region of interest" description="Disordered" evidence="1">
    <location>
        <begin position="246"/>
        <end position="270"/>
    </location>
</feature>
<name>A0ABM1N166_NICVS</name>
<keyword evidence="2" id="KW-0732">Signal</keyword>
<feature type="region of interest" description="Disordered" evidence="1">
    <location>
        <begin position="701"/>
        <end position="844"/>
    </location>
</feature>